<accession>A0A8I0HF22</accession>
<evidence type="ECO:0000313" key="2">
    <source>
        <dbReference type="EMBL" id="MBD4339098.1"/>
    </source>
</evidence>
<dbReference type="GO" id="GO:0016881">
    <property type="term" value="F:acid-amino acid ligase activity"/>
    <property type="evidence" value="ECO:0007669"/>
    <property type="project" value="InterPro"/>
</dbReference>
<gene>
    <name evidence="2" type="ORF">GUH15_24200</name>
</gene>
<evidence type="ECO:0000313" key="3">
    <source>
        <dbReference type="Proteomes" id="UP000653002"/>
    </source>
</evidence>
<dbReference type="Pfam" id="PF01225">
    <property type="entry name" value="Mur_ligase"/>
    <property type="match status" value="1"/>
</dbReference>
<sequence>MEHPSCQHIEQYLQPGKHCHLVGIGGVSMRPLGLVLRRMGMEISGSDMN</sequence>
<proteinExistence type="predicted"/>
<feature type="domain" description="Mur ligase N-terminal catalytic" evidence="1">
    <location>
        <begin position="18"/>
        <end position="48"/>
    </location>
</feature>
<dbReference type="EMBL" id="JAABFR010002020">
    <property type="protein sequence ID" value="MBD4339098.1"/>
    <property type="molecule type" value="Genomic_DNA"/>
</dbReference>
<dbReference type="AlphaFoldDB" id="A0A8I0HF22"/>
<feature type="non-terminal residue" evidence="2">
    <location>
        <position position="49"/>
    </location>
</feature>
<name>A0A8I0HF22_XANCI</name>
<dbReference type="Proteomes" id="UP000653002">
    <property type="component" value="Unassembled WGS sequence"/>
</dbReference>
<reference evidence="2" key="1">
    <citation type="submission" date="2020-01" db="EMBL/GenBank/DDBJ databases">
        <authorList>
            <person name="Richard D."/>
        </authorList>
    </citation>
    <scope>NUCLEOTIDE SEQUENCE</scope>
    <source>
        <strain evidence="2">JP541</strain>
    </source>
</reference>
<organism evidence="2 3">
    <name type="scientific">Xanthomonas citri pv. citri</name>
    <dbReference type="NCBI Taxonomy" id="611301"/>
    <lineage>
        <taxon>Bacteria</taxon>
        <taxon>Pseudomonadati</taxon>
        <taxon>Pseudomonadota</taxon>
        <taxon>Gammaproteobacteria</taxon>
        <taxon>Lysobacterales</taxon>
        <taxon>Lysobacteraceae</taxon>
        <taxon>Xanthomonas</taxon>
    </lineage>
</organism>
<dbReference type="Gene3D" id="3.40.50.720">
    <property type="entry name" value="NAD(P)-binding Rossmann-like Domain"/>
    <property type="match status" value="1"/>
</dbReference>
<comment type="caution">
    <text evidence="2">The sequence shown here is derived from an EMBL/GenBank/DDBJ whole genome shotgun (WGS) entry which is preliminary data.</text>
</comment>
<dbReference type="InterPro" id="IPR000713">
    <property type="entry name" value="Mur_ligase_N"/>
</dbReference>
<protein>
    <recommendedName>
        <fullName evidence="1">Mur ligase N-terminal catalytic domain-containing protein</fullName>
    </recommendedName>
</protein>
<dbReference type="SUPFAM" id="SSF51984">
    <property type="entry name" value="MurCD N-terminal domain"/>
    <property type="match status" value="1"/>
</dbReference>
<evidence type="ECO:0000259" key="1">
    <source>
        <dbReference type="Pfam" id="PF01225"/>
    </source>
</evidence>